<evidence type="ECO:0000256" key="2">
    <source>
        <dbReference type="ARBA" id="ARBA00004167"/>
    </source>
</evidence>
<dbReference type="InterPro" id="IPR036396">
    <property type="entry name" value="Cyt_P450_sf"/>
</dbReference>
<keyword evidence="8" id="KW-1133">Transmembrane helix</keyword>
<dbReference type="Proteomes" id="UP001497453">
    <property type="component" value="Chromosome 5"/>
</dbReference>
<dbReference type="SUPFAM" id="SSF48264">
    <property type="entry name" value="Cytochrome P450"/>
    <property type="match status" value="1"/>
</dbReference>
<keyword evidence="11 13" id="KW-0503">Monooxygenase</keyword>
<proteinExistence type="inferred from homology"/>
<dbReference type="PRINTS" id="PR00385">
    <property type="entry name" value="P450"/>
</dbReference>
<evidence type="ECO:0000256" key="13">
    <source>
        <dbReference type="RuleBase" id="RU000461"/>
    </source>
</evidence>
<keyword evidence="6" id="KW-0812">Transmembrane</keyword>
<sequence>MEITYGHRIMSDDDPYIEIAQGVNQIVADAGNPGMTPVDLLPFLKYLPAWFPGAWFIRVARDAQPMIAKFRNYPYNEVKRQMADGTAKVSFLSMHLEELARQGKQTPEDINAVKVAAFQLFGAGGDTASGPNTCLLNTSKTLGQTFSALLTFILAMLHHPEIQKKAQEEIDKVVGNDRLVDFSDRDALPYINCVLWEAIRWHQAAPLGVPRRAMSDDVYKGMFIPKGSMIVANMRAITLEENVYAEPHKFCPERYLPKPAGNSEPFPTFTFGHGRRICPGRFLAENSLWIAAASILSAFNISRARDSKGKEIVPKLEFVNALISHPKPFQCEIRPRFERTASLVHNAVHDDSLDAEARNILAD</sequence>
<comment type="cofactor">
    <cofactor evidence="1">
        <name>heme</name>
        <dbReference type="ChEBI" id="CHEBI:30413"/>
    </cofactor>
</comment>
<evidence type="ECO:0000256" key="12">
    <source>
        <dbReference type="ARBA" id="ARBA00023136"/>
    </source>
</evidence>
<dbReference type="PROSITE" id="PS00086">
    <property type="entry name" value="CYTOCHROME_P450"/>
    <property type="match status" value="1"/>
</dbReference>
<organism evidence="14 15">
    <name type="scientific">Somion occarium</name>
    <dbReference type="NCBI Taxonomy" id="3059160"/>
    <lineage>
        <taxon>Eukaryota</taxon>
        <taxon>Fungi</taxon>
        <taxon>Dikarya</taxon>
        <taxon>Basidiomycota</taxon>
        <taxon>Agaricomycotina</taxon>
        <taxon>Agaricomycetes</taxon>
        <taxon>Polyporales</taxon>
        <taxon>Cerrenaceae</taxon>
        <taxon>Somion</taxon>
    </lineage>
</organism>
<keyword evidence="7 13" id="KW-0479">Metal-binding</keyword>
<evidence type="ECO:0000256" key="5">
    <source>
        <dbReference type="ARBA" id="ARBA00022617"/>
    </source>
</evidence>
<dbReference type="PRINTS" id="PR00463">
    <property type="entry name" value="EP450I"/>
</dbReference>
<dbReference type="InterPro" id="IPR002401">
    <property type="entry name" value="Cyt_P450_E_grp-I"/>
</dbReference>
<keyword evidence="12" id="KW-0472">Membrane</keyword>
<dbReference type="InterPro" id="IPR017972">
    <property type="entry name" value="Cyt_P450_CS"/>
</dbReference>
<evidence type="ECO:0000256" key="11">
    <source>
        <dbReference type="ARBA" id="ARBA00023033"/>
    </source>
</evidence>
<evidence type="ECO:0000256" key="9">
    <source>
        <dbReference type="ARBA" id="ARBA00023002"/>
    </source>
</evidence>
<dbReference type="InterPro" id="IPR001128">
    <property type="entry name" value="Cyt_P450"/>
</dbReference>
<dbReference type="Pfam" id="PF00067">
    <property type="entry name" value="p450"/>
    <property type="match status" value="1"/>
</dbReference>
<keyword evidence="15" id="KW-1185">Reference proteome</keyword>
<keyword evidence="10 13" id="KW-0408">Iron</keyword>
<name>A0ABP1DNZ9_9APHY</name>
<dbReference type="PANTHER" id="PTHR46300">
    <property type="entry name" value="P450, PUTATIVE (EUROFUNG)-RELATED-RELATED"/>
    <property type="match status" value="1"/>
</dbReference>
<keyword evidence="9 13" id="KW-0560">Oxidoreductase</keyword>
<comment type="pathway">
    <text evidence="3">Secondary metabolite biosynthesis.</text>
</comment>
<evidence type="ECO:0008006" key="16">
    <source>
        <dbReference type="Google" id="ProtNLM"/>
    </source>
</evidence>
<accession>A0ABP1DNZ9</accession>
<dbReference type="PANTHER" id="PTHR46300:SF7">
    <property type="entry name" value="P450, PUTATIVE (EUROFUNG)-RELATED"/>
    <property type="match status" value="1"/>
</dbReference>
<dbReference type="Gene3D" id="1.10.630.10">
    <property type="entry name" value="Cytochrome P450"/>
    <property type="match status" value="1"/>
</dbReference>
<evidence type="ECO:0000256" key="8">
    <source>
        <dbReference type="ARBA" id="ARBA00022989"/>
    </source>
</evidence>
<evidence type="ECO:0000256" key="4">
    <source>
        <dbReference type="ARBA" id="ARBA00010617"/>
    </source>
</evidence>
<evidence type="ECO:0000313" key="14">
    <source>
        <dbReference type="EMBL" id="CAL1709566.1"/>
    </source>
</evidence>
<evidence type="ECO:0000313" key="15">
    <source>
        <dbReference type="Proteomes" id="UP001497453"/>
    </source>
</evidence>
<dbReference type="InterPro" id="IPR050364">
    <property type="entry name" value="Cytochrome_P450_fung"/>
</dbReference>
<evidence type="ECO:0000256" key="7">
    <source>
        <dbReference type="ARBA" id="ARBA00022723"/>
    </source>
</evidence>
<evidence type="ECO:0000256" key="3">
    <source>
        <dbReference type="ARBA" id="ARBA00005179"/>
    </source>
</evidence>
<comment type="subcellular location">
    <subcellularLocation>
        <location evidence="2">Membrane</location>
        <topology evidence="2">Single-pass membrane protein</topology>
    </subcellularLocation>
</comment>
<dbReference type="EMBL" id="OZ037948">
    <property type="protein sequence ID" value="CAL1709566.1"/>
    <property type="molecule type" value="Genomic_DNA"/>
</dbReference>
<reference evidence="15" key="1">
    <citation type="submission" date="2024-04" db="EMBL/GenBank/DDBJ databases">
        <authorList>
            <person name="Shaw F."/>
            <person name="Minotto A."/>
        </authorList>
    </citation>
    <scope>NUCLEOTIDE SEQUENCE [LARGE SCALE GENOMIC DNA]</scope>
</reference>
<evidence type="ECO:0000256" key="6">
    <source>
        <dbReference type="ARBA" id="ARBA00022692"/>
    </source>
</evidence>
<comment type="similarity">
    <text evidence="4 13">Belongs to the cytochrome P450 family.</text>
</comment>
<dbReference type="CDD" id="cd11065">
    <property type="entry name" value="CYP64-like"/>
    <property type="match status" value="1"/>
</dbReference>
<evidence type="ECO:0000256" key="1">
    <source>
        <dbReference type="ARBA" id="ARBA00001971"/>
    </source>
</evidence>
<protein>
    <recommendedName>
        <fullName evidence="16">Cytochrome P450</fullName>
    </recommendedName>
</protein>
<evidence type="ECO:0000256" key="10">
    <source>
        <dbReference type="ARBA" id="ARBA00023004"/>
    </source>
</evidence>
<keyword evidence="5 13" id="KW-0349">Heme</keyword>
<gene>
    <name evidence="14" type="ORF">GFSPODELE1_LOCUS7407</name>
</gene>